<dbReference type="InterPro" id="IPR019405">
    <property type="entry name" value="Lactonase_7-beta_prop"/>
</dbReference>
<gene>
    <name evidence="2" type="ORF">SJAG_02647</name>
</gene>
<evidence type="ECO:0000313" key="3">
    <source>
        <dbReference type="Proteomes" id="UP000001744"/>
    </source>
</evidence>
<dbReference type="Pfam" id="PF10282">
    <property type="entry name" value="Lactonase"/>
    <property type="match status" value="1"/>
</dbReference>
<dbReference type="Gene3D" id="2.130.10.10">
    <property type="entry name" value="YVTN repeat-like/Quinoprotein amine dehydrogenase"/>
    <property type="match status" value="1"/>
</dbReference>
<dbReference type="OMA" id="CPRHFMF"/>
<dbReference type="GO" id="GO:0016853">
    <property type="term" value="F:isomerase activity"/>
    <property type="evidence" value="ECO:0007669"/>
    <property type="project" value="UniProtKB-KW"/>
</dbReference>
<dbReference type="InterPro" id="IPR050282">
    <property type="entry name" value="Cycloisomerase_2"/>
</dbReference>
<dbReference type="Proteomes" id="UP000001744">
    <property type="component" value="Unassembled WGS sequence"/>
</dbReference>
<accession>B6K0T3</accession>
<dbReference type="InterPro" id="IPR011048">
    <property type="entry name" value="Haem_d1_sf"/>
</dbReference>
<dbReference type="AlphaFoldDB" id="B6K0T3"/>
<evidence type="ECO:0000256" key="1">
    <source>
        <dbReference type="ARBA" id="ARBA00005564"/>
    </source>
</evidence>
<dbReference type="STRING" id="402676.B6K0T3"/>
<sequence>MKLAIGTILDKPVVVYDLNKKCFTDSLKEVSSPTWLEWHEELQTLYVANETQNGSVSVFEWTGNSFRLIDTYYIEGHGPTSLCVLDNGTVITANYDSGTVSKCHPDMEKPHIWVHEGHSVHPHRQTSPHPHQVIQHKHLVCSVDLGLDRITFFDAHNHHTDPVAIIHTKQGYGPRHVAFHPTLPLIYVVCELRNRICVYETMQFQCLQDVSVLPPGTEIKQDPRFPQPPSAGEIAFIPDGPFLLASNRFLGELSTDTIWGCQIDANTGLLFEGTEVHLSLGGRCPRHFSLTKDTSLMAVALQDDNLVRVYRRKPRTLDFTEVLTIQTDKPASAVFLEGLD</sequence>
<dbReference type="JaponicusDB" id="SJAG_02647"/>
<dbReference type="InterPro" id="IPR015943">
    <property type="entry name" value="WD40/YVTN_repeat-like_dom_sf"/>
</dbReference>
<evidence type="ECO:0000313" key="2">
    <source>
        <dbReference type="EMBL" id="EEB07554.1"/>
    </source>
</evidence>
<dbReference type="GO" id="GO:0017057">
    <property type="term" value="F:6-phosphogluconolactonase activity"/>
    <property type="evidence" value="ECO:0000318"/>
    <property type="project" value="GO_Central"/>
</dbReference>
<comment type="similarity">
    <text evidence="1">Belongs to the cycloisomerase 2 family.</text>
</comment>
<dbReference type="VEuPathDB" id="FungiDB:SJAG_02647"/>
<protein>
    <submittedName>
        <fullName evidence="2">Cycloisomerase 2 family protein</fullName>
    </submittedName>
</protein>
<dbReference type="EMBL" id="KE651166">
    <property type="protein sequence ID" value="EEB07554.1"/>
    <property type="molecule type" value="Genomic_DNA"/>
</dbReference>
<proteinExistence type="inferred from homology"/>
<dbReference type="HOGENOM" id="CLU_038716_3_0_1"/>
<dbReference type="SUPFAM" id="SSF51004">
    <property type="entry name" value="C-terminal (heme d1) domain of cytochrome cd1-nitrite reductase"/>
    <property type="match status" value="1"/>
</dbReference>
<keyword evidence="3" id="KW-1185">Reference proteome</keyword>
<dbReference type="RefSeq" id="XP_002173847.1">
    <property type="nucleotide sequence ID" value="XM_002173811.2"/>
</dbReference>
<dbReference type="GeneID" id="7047751"/>
<dbReference type="PANTHER" id="PTHR30344">
    <property type="entry name" value="6-PHOSPHOGLUCONOLACTONASE-RELATED"/>
    <property type="match status" value="1"/>
</dbReference>
<dbReference type="eggNOG" id="ENOG502S3WY">
    <property type="taxonomic scope" value="Eukaryota"/>
</dbReference>
<dbReference type="PANTHER" id="PTHR30344:SF1">
    <property type="entry name" value="6-PHOSPHOGLUCONOLACTONASE"/>
    <property type="match status" value="1"/>
</dbReference>
<name>B6K0T3_SCHJY</name>
<organism evidence="2 3">
    <name type="scientific">Schizosaccharomyces japonicus (strain yFS275 / FY16936)</name>
    <name type="common">Fission yeast</name>
    <dbReference type="NCBI Taxonomy" id="402676"/>
    <lineage>
        <taxon>Eukaryota</taxon>
        <taxon>Fungi</taxon>
        <taxon>Dikarya</taxon>
        <taxon>Ascomycota</taxon>
        <taxon>Taphrinomycotina</taxon>
        <taxon>Schizosaccharomycetes</taxon>
        <taxon>Schizosaccharomycetales</taxon>
        <taxon>Schizosaccharomycetaceae</taxon>
        <taxon>Schizosaccharomyces</taxon>
    </lineage>
</organism>
<reference evidence="2 3" key="1">
    <citation type="journal article" date="2011" name="Science">
        <title>Comparative functional genomics of the fission yeasts.</title>
        <authorList>
            <person name="Rhind N."/>
            <person name="Chen Z."/>
            <person name="Yassour M."/>
            <person name="Thompson D.A."/>
            <person name="Haas B.J."/>
            <person name="Habib N."/>
            <person name="Wapinski I."/>
            <person name="Roy S."/>
            <person name="Lin M.F."/>
            <person name="Heiman D.I."/>
            <person name="Young S.K."/>
            <person name="Furuya K."/>
            <person name="Guo Y."/>
            <person name="Pidoux A."/>
            <person name="Chen H.M."/>
            <person name="Robbertse B."/>
            <person name="Goldberg J.M."/>
            <person name="Aoki K."/>
            <person name="Bayne E.H."/>
            <person name="Berlin A.M."/>
            <person name="Desjardins C.A."/>
            <person name="Dobbs E."/>
            <person name="Dukaj L."/>
            <person name="Fan L."/>
            <person name="FitzGerald M.G."/>
            <person name="French C."/>
            <person name="Gujja S."/>
            <person name="Hansen K."/>
            <person name="Keifenheim D."/>
            <person name="Levin J.Z."/>
            <person name="Mosher R.A."/>
            <person name="Mueller C.A."/>
            <person name="Pfiffner J."/>
            <person name="Priest M."/>
            <person name="Russ C."/>
            <person name="Smialowska A."/>
            <person name="Swoboda P."/>
            <person name="Sykes S.M."/>
            <person name="Vaughn M."/>
            <person name="Vengrova S."/>
            <person name="Yoder R."/>
            <person name="Zeng Q."/>
            <person name="Allshire R."/>
            <person name="Baulcombe D."/>
            <person name="Birren B.W."/>
            <person name="Brown W."/>
            <person name="Ekwall K."/>
            <person name="Kellis M."/>
            <person name="Leatherwood J."/>
            <person name="Levin H."/>
            <person name="Margalit H."/>
            <person name="Martienssen R."/>
            <person name="Nieduszynski C.A."/>
            <person name="Spatafora J.W."/>
            <person name="Friedman N."/>
            <person name="Dalgaard J.Z."/>
            <person name="Baumann P."/>
            <person name="Niki H."/>
            <person name="Regev A."/>
            <person name="Nusbaum C."/>
        </authorList>
    </citation>
    <scope>NUCLEOTIDE SEQUENCE [LARGE SCALE GENOMIC DNA]</scope>
    <source>
        <strain evidence="3">yFS275 / FY16936</strain>
    </source>
</reference>
<dbReference type="OrthoDB" id="9972196at2759"/>